<dbReference type="PANTHER" id="PTHR33116">
    <property type="entry name" value="REVERSE TRANSCRIPTASE ZINC-BINDING DOMAIN-CONTAINING PROTEIN-RELATED-RELATED"/>
    <property type="match status" value="1"/>
</dbReference>
<proteinExistence type="predicted"/>
<dbReference type="Pfam" id="PF00078">
    <property type="entry name" value="RVT_1"/>
    <property type="match status" value="1"/>
</dbReference>
<dbReference type="Pfam" id="PF13456">
    <property type="entry name" value="RVT_3"/>
    <property type="match status" value="1"/>
</dbReference>
<feature type="domain" description="RNase H type-1" evidence="3">
    <location>
        <begin position="1015"/>
        <end position="1090"/>
    </location>
</feature>
<dbReference type="Gene3D" id="3.60.10.10">
    <property type="entry name" value="Endonuclease/exonuclease/phosphatase"/>
    <property type="match status" value="1"/>
</dbReference>
<dbReference type="SUPFAM" id="SSF56219">
    <property type="entry name" value="DNase I-like"/>
    <property type="match status" value="1"/>
</dbReference>
<evidence type="ECO:0000256" key="1">
    <source>
        <dbReference type="SAM" id="MobiDB-lite"/>
    </source>
</evidence>
<dbReference type="AlphaFoldDB" id="A0A2N9HM52"/>
<accession>A0A2N9HM52</accession>
<name>A0A2N9HM52_FAGSY</name>
<dbReference type="EMBL" id="OIVN01004063">
    <property type="protein sequence ID" value="SPD15236.1"/>
    <property type="molecule type" value="Genomic_DNA"/>
</dbReference>
<dbReference type="GO" id="GO:0003676">
    <property type="term" value="F:nucleic acid binding"/>
    <property type="evidence" value="ECO:0007669"/>
    <property type="project" value="InterPro"/>
</dbReference>
<evidence type="ECO:0000259" key="3">
    <source>
        <dbReference type="Pfam" id="PF13456"/>
    </source>
</evidence>
<feature type="region of interest" description="Disordered" evidence="1">
    <location>
        <begin position="1"/>
        <end position="42"/>
    </location>
</feature>
<dbReference type="InterPro" id="IPR026960">
    <property type="entry name" value="RVT-Znf"/>
</dbReference>
<dbReference type="InterPro" id="IPR036691">
    <property type="entry name" value="Endo/exonu/phosph_ase_sf"/>
</dbReference>
<evidence type="ECO:0000259" key="2">
    <source>
        <dbReference type="Pfam" id="PF00078"/>
    </source>
</evidence>
<evidence type="ECO:0000259" key="4">
    <source>
        <dbReference type="Pfam" id="PF13966"/>
    </source>
</evidence>
<evidence type="ECO:0000313" key="5">
    <source>
        <dbReference type="EMBL" id="SPD15236.1"/>
    </source>
</evidence>
<organism evidence="5">
    <name type="scientific">Fagus sylvatica</name>
    <name type="common">Beechnut</name>
    <dbReference type="NCBI Taxonomy" id="28930"/>
    <lineage>
        <taxon>Eukaryota</taxon>
        <taxon>Viridiplantae</taxon>
        <taxon>Streptophyta</taxon>
        <taxon>Embryophyta</taxon>
        <taxon>Tracheophyta</taxon>
        <taxon>Spermatophyta</taxon>
        <taxon>Magnoliopsida</taxon>
        <taxon>eudicotyledons</taxon>
        <taxon>Gunneridae</taxon>
        <taxon>Pentapetalae</taxon>
        <taxon>rosids</taxon>
        <taxon>fabids</taxon>
        <taxon>Fagales</taxon>
        <taxon>Fagaceae</taxon>
        <taxon>Fagus</taxon>
    </lineage>
</organism>
<protein>
    <recommendedName>
        <fullName evidence="6">Reverse transcriptase domain-containing protein</fullName>
    </recommendedName>
</protein>
<sequence>MHGEVPEASPSWKGSIGSRGGGHHAPEGVVPKHGGREEVEEEDDATIFARISENRLHTTLGDDYDGLKIMEVVGDLGKLTKEENTEVVVEQVRVTSNSNLQGDNGNRVQDRYIHEFEMASASVLHGIYPGEHVDLILDAVLHVGSRTMHFTQPCAGEMRETQPVVGPSIRSTWKKRARIVGTTSAQTQSCSVLSKSMKRGREFLEGQVLDLEGVQSKKTLPVTMKILSINCRGLGNLVTVGELHSVVVNLQSYATFHIDAHVVQADGFTWRLTGDFNEITALEEKFGRDDRNLHQMVAFCDALTDCTLLDLGFIGPLFTWTNCRVNGDLVRVRLDRGVANPEWTLCFPNTVVRHIVVVSSDHLGCEDVIHEAWHTPVMGTPMYCITQKIKACKVHLLKWNQVQVHATPRLIADKKARLQELEEQDPDFYDGHEGEIANIATEYFQHMFTSSSPSEIAEVVQLVDKVVMPELNADLLLPFSPDEVKTALFQMHPSKAPGPDEGWSKCSDGGETRYEQGCVTSVSYTVLVNGVPKGYIKPGRGLCQGDPLSPYLFLICAEGLSALLRKAERDSLIKGVSIYRGGPRISHLFFADDSIIFCRASQDDSQALLNVLSVYERASGQKVNGAKTALFFSHNTPQPRRAQIIDLFGTSPTTQFEKGWKEKLLSQAGREILIKAVIQAIPTYAMTCFKFPGGLCAELSSMAMHYWWGQRGEERKIHWLRKQHLSHSKKDGGIGFRNLQLFNIALLACQGWRLLQHPNSLVFRILKAKYFPTQSFLEASVRGHASYLWRSICEAKESLKLGLRWRVDEDAMVEQLIDPVHQQQHQQVHTSSSSNGVINVFWNRVWAAKVPPKVKLFIWRACRNILPTLTKLFERKASSSFSCSWCSEALETNDHVLWQCDFAQKVWRACPVNLPSSCDARLPLWDFISICLRELSSPELEIVFVTMWSLWLARNNLIWDAKVPNVDDICHRATGLPLDFLEHYEPEFQLSAPAFVPSVPHKWCPLEPGLYKINVACHEGLGASSVGLGIVIRDSMGLVAVAVGSTCDVFLDTLHAQAMVVLCALQLAHETRFHHICLEVCSSELLSLIN</sequence>
<dbReference type="InterPro" id="IPR000477">
    <property type="entry name" value="RT_dom"/>
</dbReference>
<evidence type="ECO:0008006" key="6">
    <source>
        <dbReference type="Google" id="ProtNLM"/>
    </source>
</evidence>
<dbReference type="Pfam" id="PF13966">
    <property type="entry name" value="zf-RVT"/>
    <property type="match status" value="1"/>
</dbReference>
<dbReference type="InterPro" id="IPR002156">
    <property type="entry name" value="RNaseH_domain"/>
</dbReference>
<reference evidence="5" key="1">
    <citation type="submission" date="2018-02" db="EMBL/GenBank/DDBJ databases">
        <authorList>
            <person name="Cohen D.B."/>
            <person name="Kent A.D."/>
        </authorList>
    </citation>
    <scope>NUCLEOTIDE SEQUENCE</scope>
</reference>
<feature type="domain" description="Reverse transcriptase" evidence="2">
    <location>
        <begin position="529"/>
        <end position="632"/>
    </location>
</feature>
<dbReference type="PANTHER" id="PTHR33116:SF86">
    <property type="entry name" value="REVERSE TRANSCRIPTASE DOMAIN-CONTAINING PROTEIN"/>
    <property type="match status" value="1"/>
</dbReference>
<dbReference type="GO" id="GO:0004523">
    <property type="term" value="F:RNA-DNA hybrid ribonuclease activity"/>
    <property type="evidence" value="ECO:0007669"/>
    <property type="project" value="InterPro"/>
</dbReference>
<feature type="domain" description="Reverse transcriptase zinc-binding" evidence="4">
    <location>
        <begin position="839"/>
        <end position="907"/>
    </location>
</feature>
<gene>
    <name evidence="5" type="ORF">FSB_LOCUS43118</name>
</gene>